<name>A0A811QBU6_9POAL</name>
<evidence type="ECO:0000256" key="1">
    <source>
        <dbReference type="SAM" id="Coils"/>
    </source>
</evidence>
<comment type="caution">
    <text evidence="2">The sequence shown here is derived from an EMBL/GenBank/DDBJ whole genome shotgun (WGS) entry which is preliminary data.</text>
</comment>
<keyword evidence="3" id="KW-1185">Reference proteome</keyword>
<dbReference type="AlphaFoldDB" id="A0A811QBU6"/>
<evidence type="ECO:0000313" key="2">
    <source>
        <dbReference type="EMBL" id="CAD6253584.1"/>
    </source>
</evidence>
<proteinExistence type="predicted"/>
<organism evidence="2 3">
    <name type="scientific">Miscanthus lutarioriparius</name>
    <dbReference type="NCBI Taxonomy" id="422564"/>
    <lineage>
        <taxon>Eukaryota</taxon>
        <taxon>Viridiplantae</taxon>
        <taxon>Streptophyta</taxon>
        <taxon>Embryophyta</taxon>
        <taxon>Tracheophyta</taxon>
        <taxon>Spermatophyta</taxon>
        <taxon>Magnoliopsida</taxon>
        <taxon>Liliopsida</taxon>
        <taxon>Poales</taxon>
        <taxon>Poaceae</taxon>
        <taxon>PACMAD clade</taxon>
        <taxon>Panicoideae</taxon>
        <taxon>Andropogonodae</taxon>
        <taxon>Andropogoneae</taxon>
        <taxon>Saccharinae</taxon>
        <taxon>Miscanthus</taxon>
    </lineage>
</organism>
<dbReference type="Proteomes" id="UP000604825">
    <property type="component" value="Unassembled WGS sequence"/>
</dbReference>
<feature type="coiled-coil region" evidence="1">
    <location>
        <begin position="13"/>
        <end position="86"/>
    </location>
</feature>
<keyword evidence="1" id="KW-0175">Coiled coil</keyword>
<evidence type="ECO:0000313" key="3">
    <source>
        <dbReference type="Proteomes" id="UP000604825"/>
    </source>
</evidence>
<gene>
    <name evidence="2" type="ORF">NCGR_LOCUS37208</name>
</gene>
<reference evidence="2" key="1">
    <citation type="submission" date="2020-10" db="EMBL/GenBank/DDBJ databases">
        <authorList>
            <person name="Han B."/>
            <person name="Lu T."/>
            <person name="Zhao Q."/>
            <person name="Huang X."/>
            <person name="Zhao Y."/>
        </authorList>
    </citation>
    <scope>NUCLEOTIDE SEQUENCE</scope>
</reference>
<accession>A0A811QBU6</accession>
<dbReference type="EMBL" id="CAJGYO010000009">
    <property type="protein sequence ID" value="CAD6253584.1"/>
    <property type="molecule type" value="Genomic_DNA"/>
</dbReference>
<protein>
    <submittedName>
        <fullName evidence="2">Uncharacterized protein</fullName>
    </submittedName>
</protein>
<sequence>MDCHLDEPTDARCQRLEKECISDRQQLEESKARCANLEKECHVLRDENLSLQRELSKSKREADSLMAEKQAQLDDLRTKCATLEMDPYTARHETHCLATEKQELAGELGAER</sequence>